<keyword evidence="2" id="KW-0255">Endonuclease</keyword>
<dbReference type="CDD" id="cd01026">
    <property type="entry name" value="TOPRIM_OLD"/>
    <property type="match status" value="1"/>
</dbReference>
<feature type="domain" description="OLD protein-like TOPRIM" evidence="1">
    <location>
        <begin position="379"/>
        <end position="443"/>
    </location>
</feature>
<reference evidence="2 3" key="1">
    <citation type="submission" date="2017-10" db="EMBL/GenBank/DDBJ databases">
        <title>Draft genome of two endophytic bacteria isolated from 'guarana' Paullinia cupana (Mart.) Ducke.</title>
        <authorList>
            <person name="Siqueira K.A."/>
            <person name="Liotti R.G."/>
            <person name="Mendes T.A."/>
            <person name="Soares M.A."/>
        </authorList>
    </citation>
    <scope>NUCLEOTIDE SEQUENCE [LARGE SCALE GENOMIC DNA]</scope>
    <source>
        <strain evidence="2 3">342</strain>
    </source>
</reference>
<accession>A0A2S9IAD3</accession>
<dbReference type="Pfam" id="PF20469">
    <property type="entry name" value="OLD-like_TOPRIM"/>
    <property type="match status" value="1"/>
</dbReference>
<dbReference type="Pfam" id="PF11398">
    <property type="entry name" value="DUF2813"/>
    <property type="match status" value="1"/>
</dbReference>
<dbReference type="RefSeq" id="WP_105593465.1">
    <property type="nucleotide sequence ID" value="NZ_PDET01000009.1"/>
</dbReference>
<dbReference type="GO" id="GO:0000731">
    <property type="term" value="P:DNA synthesis involved in DNA repair"/>
    <property type="evidence" value="ECO:0007669"/>
    <property type="project" value="TreeGrafter"/>
</dbReference>
<gene>
    <name evidence="2" type="ORF">CQW29_14645</name>
</gene>
<dbReference type="EMBL" id="PDET01000009">
    <property type="protein sequence ID" value="PRD14745.1"/>
    <property type="molecule type" value="Genomic_DNA"/>
</dbReference>
<dbReference type="PANTHER" id="PTHR32182">
    <property type="entry name" value="DNA REPLICATION AND REPAIR PROTEIN RECF"/>
    <property type="match status" value="1"/>
</dbReference>
<dbReference type="InterPro" id="IPR022602">
    <property type="entry name" value="DUF2813"/>
</dbReference>
<evidence type="ECO:0000313" key="3">
    <source>
        <dbReference type="Proteomes" id="UP000239181"/>
    </source>
</evidence>
<dbReference type="Gene3D" id="3.40.50.300">
    <property type="entry name" value="P-loop containing nucleotide triphosphate hydrolases"/>
    <property type="match status" value="1"/>
</dbReference>
<evidence type="ECO:0000313" key="2">
    <source>
        <dbReference type="EMBL" id="PRD14745.1"/>
    </source>
</evidence>
<dbReference type="PANTHER" id="PTHR32182:SF19">
    <property type="entry name" value="HOMOLOGY WITH RECF PROTEIN"/>
    <property type="match status" value="1"/>
</dbReference>
<dbReference type="SUPFAM" id="SSF52540">
    <property type="entry name" value="P-loop containing nucleoside triphosphate hydrolases"/>
    <property type="match status" value="1"/>
</dbReference>
<keyword evidence="3" id="KW-1185">Reference proteome</keyword>
<dbReference type="Proteomes" id="UP000239181">
    <property type="component" value="Unassembled WGS sequence"/>
</dbReference>
<dbReference type="InterPro" id="IPR027417">
    <property type="entry name" value="P-loop_NTPase"/>
</dbReference>
<dbReference type="GO" id="GO:0004519">
    <property type="term" value="F:endonuclease activity"/>
    <property type="evidence" value="ECO:0007669"/>
    <property type="project" value="UniProtKB-KW"/>
</dbReference>
<protein>
    <submittedName>
        <fullName evidence="2">ATP-dependent endonuclease</fullName>
    </submittedName>
</protein>
<dbReference type="GO" id="GO:0006302">
    <property type="term" value="P:double-strand break repair"/>
    <property type="evidence" value="ECO:0007669"/>
    <property type="project" value="TreeGrafter"/>
</dbReference>
<keyword evidence="2" id="KW-0378">Hydrolase</keyword>
<dbReference type="AlphaFoldDB" id="A0A2S9IAD3"/>
<sequence length="554" mass="63149">MILEQIDVMGFRGLSRLVLPLEQHNVLIGENAWGKSSLLDVLSLLLAPQQELYQFTPHDFYYPPGEQQSREQRLYATFTWCEEQGDVQSDRYQRYSSLWRKGDDRLQRIRLRFEGRLQANDRVTTRRQFIDSEGLPLLEGSACNERVKLLIQLHPVLRLRDARFSRRLPREAIAEAGERQFGELVSQISDLTSDVVSRPQNLTDSALQQGLGTLQQLLEHYFSWQQSVDDVPQKRAPHHHRASRLGWRHLAEINQLIVAADSRSRRLILLQMFAQLVQVRGVQQLAAQARPLLLLEDPETRLHPIMLAVAQELLAVLPLQQIATTNSGELLAQVPVEHVCRLVRDSGRVAAWRLGESGLSSEDARRIAFHIRLNRPSALFARCWLLVEGETEVWVMNELARQCNYHFAAEGIKVIEFAQSGLKPLLKFARRMGIEWHVLTDGDEAGKKYAATARSQISAEEHEANYLTQLPALDMEHFLYRQGFSAVYHRVARLPEGVPMNLRRVIAKAISHSSKPDLAIAVAEEAAVRGTEAIPPLLRKMFARVQWLARGKAD</sequence>
<proteinExistence type="predicted"/>
<comment type="caution">
    <text evidence="2">The sequence shown here is derived from an EMBL/GenBank/DDBJ whole genome shotgun (WGS) entry which is preliminary data.</text>
</comment>
<organism evidence="2 3">
    <name type="scientific">Pantoea coffeiphila</name>
    <dbReference type="NCBI Taxonomy" id="1465635"/>
    <lineage>
        <taxon>Bacteria</taxon>
        <taxon>Pseudomonadati</taxon>
        <taxon>Pseudomonadota</taxon>
        <taxon>Gammaproteobacteria</taxon>
        <taxon>Enterobacterales</taxon>
        <taxon>Erwiniaceae</taxon>
        <taxon>Pantoea</taxon>
    </lineage>
</organism>
<keyword evidence="2" id="KW-0540">Nuclease</keyword>
<name>A0A2S9IAD3_9GAMM</name>
<dbReference type="InterPro" id="IPR034139">
    <property type="entry name" value="TOPRIM_OLD"/>
</dbReference>
<dbReference type="OrthoDB" id="5836727at2"/>
<evidence type="ECO:0000259" key="1">
    <source>
        <dbReference type="Pfam" id="PF20469"/>
    </source>
</evidence>